<keyword evidence="3" id="KW-0560">Oxidoreductase</keyword>
<comment type="caution">
    <text evidence="7">The sequence shown here is derived from an EMBL/GenBank/DDBJ whole genome shotgun (WGS) entry which is preliminary data.</text>
</comment>
<dbReference type="EMBL" id="PCRM01000019">
    <property type="protein sequence ID" value="PIP21759.1"/>
    <property type="molecule type" value="Genomic_DNA"/>
</dbReference>
<dbReference type="Gene3D" id="3.50.50.60">
    <property type="entry name" value="FAD/NAD(P)-binding domain"/>
    <property type="match status" value="2"/>
</dbReference>
<evidence type="ECO:0000256" key="4">
    <source>
        <dbReference type="ARBA" id="ARBA00023157"/>
    </source>
</evidence>
<dbReference type="PROSITE" id="PS00573">
    <property type="entry name" value="PYRIDINE_REDOX_2"/>
    <property type="match status" value="1"/>
</dbReference>
<keyword evidence="1" id="KW-0285">Flavoprotein</keyword>
<evidence type="ECO:0000313" key="7">
    <source>
        <dbReference type="EMBL" id="PIP21759.1"/>
    </source>
</evidence>
<proteinExistence type="predicted"/>
<evidence type="ECO:0000256" key="2">
    <source>
        <dbReference type="ARBA" id="ARBA00022827"/>
    </source>
</evidence>
<dbReference type="PANTHER" id="PTHR48105">
    <property type="entry name" value="THIOREDOXIN REDUCTASE 1-RELATED-RELATED"/>
    <property type="match status" value="1"/>
</dbReference>
<dbReference type="Pfam" id="PF07992">
    <property type="entry name" value="Pyr_redox_2"/>
    <property type="match status" value="1"/>
</dbReference>
<evidence type="ECO:0000259" key="6">
    <source>
        <dbReference type="Pfam" id="PF07992"/>
    </source>
</evidence>
<evidence type="ECO:0000313" key="8">
    <source>
        <dbReference type="Proteomes" id="UP000231567"/>
    </source>
</evidence>
<dbReference type="SUPFAM" id="SSF51905">
    <property type="entry name" value="FAD/NAD(P)-binding domain"/>
    <property type="match status" value="2"/>
</dbReference>
<feature type="domain" description="FAD/NAD(P)-binding" evidence="6">
    <location>
        <begin position="3"/>
        <end position="291"/>
    </location>
</feature>
<accession>A0A2G9YR99</accession>
<keyword evidence="2" id="KW-0274">FAD</keyword>
<dbReference type="PRINTS" id="PR00368">
    <property type="entry name" value="FADPNR"/>
</dbReference>
<dbReference type="AlphaFoldDB" id="A0A2G9YR99"/>
<dbReference type="InterPro" id="IPR023753">
    <property type="entry name" value="FAD/NAD-binding_dom"/>
</dbReference>
<dbReference type="InterPro" id="IPR008255">
    <property type="entry name" value="Pyr_nucl-diS_OxRdtase_2_AS"/>
</dbReference>
<gene>
    <name evidence="7" type="ORF">COX39_01265</name>
</gene>
<dbReference type="InterPro" id="IPR036188">
    <property type="entry name" value="FAD/NAD-bd_sf"/>
</dbReference>
<name>A0A2G9YR99_9BACT</name>
<dbReference type="InterPro" id="IPR050097">
    <property type="entry name" value="Ferredoxin-NADP_redctase_2"/>
</dbReference>
<evidence type="ECO:0000256" key="3">
    <source>
        <dbReference type="ARBA" id="ARBA00023002"/>
    </source>
</evidence>
<evidence type="ECO:0000256" key="1">
    <source>
        <dbReference type="ARBA" id="ARBA00022630"/>
    </source>
</evidence>
<evidence type="ECO:0000256" key="5">
    <source>
        <dbReference type="ARBA" id="ARBA00023284"/>
    </source>
</evidence>
<organism evidence="7 8">
    <name type="scientific">Candidatus Nealsonbacteria bacterium CG23_combo_of_CG06-09_8_20_14_all_40_13</name>
    <dbReference type="NCBI Taxonomy" id="1974724"/>
    <lineage>
        <taxon>Bacteria</taxon>
        <taxon>Candidatus Nealsoniibacteriota</taxon>
    </lineage>
</organism>
<protein>
    <recommendedName>
        <fullName evidence="6">FAD/NAD(P)-binding domain-containing protein</fullName>
    </recommendedName>
</protein>
<dbReference type="PRINTS" id="PR00469">
    <property type="entry name" value="PNDRDTASEII"/>
</dbReference>
<sequence>MNYDLIILGSGSAGLTASIYASRYKIKHLVIGKLLGGTATEAFKVENWPGTPGIAGTELLKKFQEHAQNLGAEIIVSEVVKIEKQNGGFKVTCRDGKNYLAKTLILALGTSRRKLDVPGEAEFLGKGVSYCATCDGPLYKDKIVGVVGGGNSAVTSAIMLSKYASQVYLFVREATMIAEPAWQEQAKKNPKIKILSETNIKEILGKDKVLSANIDKPVDDKTNLKLNGLFVEIGAVPAGALCRGLGVQLDEKGFIKIANNGVTNITGVFAAGDVTSGSGGFAQIITACAEGAVASYSVFKFLKGLNG</sequence>
<keyword evidence="4" id="KW-1015">Disulfide bond</keyword>
<reference evidence="7 8" key="1">
    <citation type="submission" date="2017-09" db="EMBL/GenBank/DDBJ databases">
        <title>Depth-based differentiation of microbial function through sediment-hosted aquifers and enrichment of novel symbionts in the deep terrestrial subsurface.</title>
        <authorList>
            <person name="Probst A.J."/>
            <person name="Ladd B."/>
            <person name="Jarett J.K."/>
            <person name="Geller-Mcgrath D.E."/>
            <person name="Sieber C.M."/>
            <person name="Emerson J.B."/>
            <person name="Anantharaman K."/>
            <person name="Thomas B.C."/>
            <person name="Malmstrom R."/>
            <person name="Stieglmeier M."/>
            <person name="Klingl A."/>
            <person name="Woyke T."/>
            <person name="Ryan C.M."/>
            <person name="Banfield J.F."/>
        </authorList>
    </citation>
    <scope>NUCLEOTIDE SEQUENCE [LARGE SCALE GENOMIC DNA]</scope>
    <source>
        <strain evidence="7">CG23_combo_of_CG06-09_8_20_14_all_40_13</strain>
    </source>
</reference>
<dbReference type="GO" id="GO:0016668">
    <property type="term" value="F:oxidoreductase activity, acting on a sulfur group of donors, NAD(P) as acceptor"/>
    <property type="evidence" value="ECO:0007669"/>
    <property type="project" value="UniProtKB-ARBA"/>
</dbReference>
<dbReference type="Proteomes" id="UP000231567">
    <property type="component" value="Unassembled WGS sequence"/>
</dbReference>
<keyword evidence="5" id="KW-0676">Redox-active center</keyword>